<evidence type="ECO:0000256" key="1">
    <source>
        <dbReference type="SAM" id="Phobius"/>
    </source>
</evidence>
<feature type="domain" description="Signal transduction histidine kinase internal region" evidence="2">
    <location>
        <begin position="156"/>
        <end position="234"/>
    </location>
</feature>
<accession>A0A7W5H2S6</accession>
<organism evidence="3 4">
    <name type="scientific">Microbacter margulisiae</name>
    <dbReference type="NCBI Taxonomy" id="1350067"/>
    <lineage>
        <taxon>Bacteria</taxon>
        <taxon>Pseudomonadati</taxon>
        <taxon>Bacteroidota</taxon>
        <taxon>Bacteroidia</taxon>
        <taxon>Bacteroidales</taxon>
        <taxon>Porphyromonadaceae</taxon>
        <taxon>Microbacter</taxon>
    </lineage>
</organism>
<dbReference type="InterPro" id="IPR010559">
    <property type="entry name" value="Sig_transdc_His_kin_internal"/>
</dbReference>
<name>A0A7W5H2S6_9PORP</name>
<comment type="caution">
    <text evidence="3">The sequence shown here is derived from an EMBL/GenBank/DDBJ whole genome shotgun (WGS) entry which is preliminary data.</text>
</comment>
<dbReference type="PANTHER" id="PTHR34220">
    <property type="entry name" value="SENSOR HISTIDINE KINASE YPDA"/>
    <property type="match status" value="1"/>
</dbReference>
<keyword evidence="1" id="KW-1133">Transmembrane helix</keyword>
<dbReference type="GO" id="GO:0000155">
    <property type="term" value="F:phosphorelay sensor kinase activity"/>
    <property type="evidence" value="ECO:0007669"/>
    <property type="project" value="InterPro"/>
</dbReference>
<dbReference type="SUPFAM" id="SSF55874">
    <property type="entry name" value="ATPase domain of HSP90 chaperone/DNA topoisomerase II/histidine kinase"/>
    <property type="match status" value="1"/>
</dbReference>
<reference evidence="3 4" key="1">
    <citation type="submission" date="2020-08" db="EMBL/GenBank/DDBJ databases">
        <title>Genomic Encyclopedia of Type Strains, Phase IV (KMG-IV): sequencing the most valuable type-strain genomes for metagenomic binning, comparative biology and taxonomic classification.</title>
        <authorList>
            <person name="Goeker M."/>
        </authorList>
    </citation>
    <scope>NUCLEOTIDE SEQUENCE [LARGE SCALE GENOMIC DNA]</scope>
    <source>
        <strain evidence="3 4">DSM 27471</strain>
    </source>
</reference>
<dbReference type="Proteomes" id="UP000544222">
    <property type="component" value="Unassembled WGS sequence"/>
</dbReference>
<keyword evidence="3" id="KW-0418">Kinase</keyword>
<evidence type="ECO:0000313" key="3">
    <source>
        <dbReference type="EMBL" id="MBB3187879.1"/>
    </source>
</evidence>
<proteinExistence type="predicted"/>
<dbReference type="InterPro" id="IPR050640">
    <property type="entry name" value="Bact_2-comp_sensor_kinase"/>
</dbReference>
<protein>
    <submittedName>
        <fullName evidence="3">Sensor histidine kinase YesM</fullName>
    </submittedName>
</protein>
<dbReference type="GO" id="GO:0016020">
    <property type="term" value="C:membrane"/>
    <property type="evidence" value="ECO:0007669"/>
    <property type="project" value="InterPro"/>
</dbReference>
<dbReference type="EMBL" id="JACHYB010000002">
    <property type="protein sequence ID" value="MBB3187879.1"/>
    <property type="molecule type" value="Genomic_DNA"/>
</dbReference>
<feature type="transmembrane region" description="Helical" evidence="1">
    <location>
        <begin position="112"/>
        <end position="133"/>
    </location>
</feature>
<gene>
    <name evidence="3" type="ORF">FHX64_002077</name>
</gene>
<feature type="transmembrane region" description="Helical" evidence="1">
    <location>
        <begin position="75"/>
        <end position="92"/>
    </location>
</feature>
<keyword evidence="3" id="KW-0808">Transferase</keyword>
<keyword evidence="1" id="KW-0812">Transmembrane</keyword>
<dbReference type="AlphaFoldDB" id="A0A7W5H2S6"/>
<evidence type="ECO:0000259" key="2">
    <source>
        <dbReference type="Pfam" id="PF06580"/>
    </source>
</evidence>
<keyword evidence="1" id="KW-0472">Membrane</keyword>
<keyword evidence="4" id="KW-1185">Reference proteome</keyword>
<feature type="transmembrane region" description="Helical" evidence="1">
    <location>
        <begin position="43"/>
        <end position="63"/>
    </location>
</feature>
<dbReference type="Pfam" id="PF06580">
    <property type="entry name" value="His_kinase"/>
    <property type="match status" value="1"/>
</dbReference>
<dbReference type="RefSeq" id="WP_183413693.1">
    <property type="nucleotide sequence ID" value="NZ_JACHYB010000002.1"/>
</dbReference>
<evidence type="ECO:0000313" key="4">
    <source>
        <dbReference type="Proteomes" id="UP000544222"/>
    </source>
</evidence>
<feature type="transmembrane region" description="Helical" evidence="1">
    <location>
        <begin position="12"/>
        <end position="31"/>
    </location>
</feature>
<dbReference type="InterPro" id="IPR036890">
    <property type="entry name" value="HATPase_C_sf"/>
</dbReference>
<dbReference type="PANTHER" id="PTHR34220:SF7">
    <property type="entry name" value="SENSOR HISTIDINE KINASE YPDA"/>
    <property type="match status" value="1"/>
</dbReference>
<sequence>MNHIKKNPKIEVIIHILAWCVLFGFPFIFIWERGDPDLHKYGGYFANTLWFFIVFYVNYFFLITRYLFNRKMMQFILSNLLLVSIGAGLLHLEMVSSFHAAFTAHFPPPPPAYIFIFRDATSLILSAGLSVAIRMTSQWYKVEAARKEMEKDRFETELKSLKTQLNPHFLFNTLNNIYSLIPIHAEQAQETVHRLSHLLRYVLYEDTETYVPIQQEFRFLKNYVELMSLRLPKEIEVICNIPDDPGNDIIAPMLFISLIENAFKHGISPLHPSFIHIDIQLIPSKQVTCIVENSYFPKSDSDHSGSGIGQDNLHKRIALLYPNRHTLLFEQRESTYFAQLTIYI</sequence>